<dbReference type="NCBIfam" id="NF041738">
    <property type="entry name" value="GG_III-CTERM"/>
    <property type="match status" value="1"/>
</dbReference>
<keyword evidence="1" id="KW-0812">Transmembrane</keyword>
<dbReference type="RefSeq" id="WP_262572648.1">
    <property type="nucleotide sequence ID" value="NZ_JAOQKJ010000001.1"/>
</dbReference>
<evidence type="ECO:0000256" key="1">
    <source>
        <dbReference type="SAM" id="Phobius"/>
    </source>
</evidence>
<dbReference type="PANTHER" id="PTHR30015">
    <property type="entry name" value="MRR RESTRICTION SYSTEM PROTEIN"/>
    <property type="match status" value="1"/>
</dbReference>
<dbReference type="PANTHER" id="PTHR30015:SF6">
    <property type="entry name" value="SLL1429 PROTEIN"/>
    <property type="match status" value="1"/>
</dbReference>
<organism evidence="3 4">
    <name type="scientific">Suilimivivens aceti</name>
    <dbReference type="NCBI Taxonomy" id="2981774"/>
    <lineage>
        <taxon>Bacteria</taxon>
        <taxon>Bacillati</taxon>
        <taxon>Bacillota</taxon>
        <taxon>Clostridia</taxon>
        <taxon>Lachnospirales</taxon>
        <taxon>Lachnospiraceae</taxon>
        <taxon>Suilimivivens</taxon>
    </lineage>
</organism>
<dbReference type="Gene3D" id="3.40.1350.10">
    <property type="match status" value="1"/>
</dbReference>
<dbReference type="Proteomes" id="UP001652432">
    <property type="component" value="Unassembled WGS sequence"/>
</dbReference>
<keyword evidence="3" id="KW-0540">Nuclease</keyword>
<dbReference type="EMBL" id="JAOQKJ010000001">
    <property type="protein sequence ID" value="MCU6743185.1"/>
    <property type="molecule type" value="Genomic_DNA"/>
</dbReference>
<dbReference type="InterPro" id="IPR007560">
    <property type="entry name" value="Restrct_endonuc_IV_Mrr"/>
</dbReference>
<dbReference type="SUPFAM" id="SSF52980">
    <property type="entry name" value="Restriction endonuclease-like"/>
    <property type="match status" value="1"/>
</dbReference>
<dbReference type="InterPro" id="IPR052906">
    <property type="entry name" value="Type_IV_Methyl-Rstrct_Enzyme"/>
</dbReference>
<gene>
    <name evidence="3" type="ORF">OCV77_01460</name>
</gene>
<sequence>MSIGGKDVDNMATINGMLWIAGAGAGIILLIVLLVFFVKRKKKSPDVFEDMEGHEFEYFCADLLADRGFTEVEVTKGSGDYGIDILAQKDGVTYAIQCKRYTAPVGVKAIQEAYAGRDYYDRMVGAVMTNQYFTTPAVEAAKKLKILLWDGGYIEGMLEEN</sequence>
<dbReference type="InterPro" id="IPR011335">
    <property type="entry name" value="Restrct_endonuc-II-like"/>
</dbReference>
<comment type="caution">
    <text evidence="3">The sequence shown here is derived from an EMBL/GenBank/DDBJ whole genome shotgun (WGS) entry which is preliminary data.</text>
</comment>
<evidence type="ECO:0000313" key="4">
    <source>
        <dbReference type="Proteomes" id="UP001652432"/>
    </source>
</evidence>
<keyword evidence="3" id="KW-0255">Endonuclease</keyword>
<evidence type="ECO:0000259" key="2">
    <source>
        <dbReference type="Pfam" id="PF04471"/>
    </source>
</evidence>
<dbReference type="InterPro" id="IPR011856">
    <property type="entry name" value="tRNA_endonuc-like_dom_sf"/>
</dbReference>
<keyword evidence="3" id="KW-0378">Hydrolase</keyword>
<feature type="domain" description="Restriction endonuclease type IV Mrr" evidence="2">
    <location>
        <begin position="49"/>
        <end position="154"/>
    </location>
</feature>
<accession>A0ABT2SYV9</accession>
<dbReference type="Pfam" id="PF04471">
    <property type="entry name" value="Mrr_cat"/>
    <property type="match status" value="1"/>
</dbReference>
<keyword evidence="1" id="KW-0472">Membrane</keyword>
<protein>
    <submittedName>
        <fullName evidence="3">Restriction endonuclease</fullName>
    </submittedName>
</protein>
<evidence type="ECO:0000313" key="3">
    <source>
        <dbReference type="EMBL" id="MCU6743185.1"/>
    </source>
</evidence>
<dbReference type="GO" id="GO:0004519">
    <property type="term" value="F:endonuclease activity"/>
    <property type="evidence" value="ECO:0007669"/>
    <property type="project" value="UniProtKB-KW"/>
</dbReference>
<reference evidence="3 4" key="1">
    <citation type="journal article" date="2021" name="ISME Commun">
        <title>Automated analysis of genomic sequences facilitates high-throughput and comprehensive description of bacteria.</title>
        <authorList>
            <person name="Hitch T.C.A."/>
        </authorList>
    </citation>
    <scope>NUCLEOTIDE SEQUENCE [LARGE SCALE GENOMIC DNA]</scope>
    <source>
        <strain evidence="3 4">Sanger_18</strain>
    </source>
</reference>
<keyword evidence="4" id="KW-1185">Reference proteome</keyword>
<proteinExistence type="predicted"/>
<keyword evidence="1" id="KW-1133">Transmembrane helix</keyword>
<name>A0ABT2SYV9_9FIRM</name>
<feature type="transmembrane region" description="Helical" evidence="1">
    <location>
        <begin position="16"/>
        <end position="38"/>
    </location>
</feature>